<dbReference type="Pfam" id="PF00106">
    <property type="entry name" value="adh_short"/>
    <property type="match status" value="1"/>
</dbReference>
<dbReference type="AlphaFoldDB" id="A0A6J6TQR4"/>
<evidence type="ECO:0000256" key="1">
    <source>
        <dbReference type="ARBA" id="ARBA00006484"/>
    </source>
</evidence>
<dbReference type="InterPro" id="IPR036291">
    <property type="entry name" value="NAD(P)-bd_dom_sf"/>
</dbReference>
<proteinExistence type="inferred from homology"/>
<dbReference type="EMBL" id="CAEZYU010000074">
    <property type="protein sequence ID" value="CAB4748907.1"/>
    <property type="molecule type" value="Genomic_DNA"/>
</dbReference>
<dbReference type="InterPro" id="IPR002347">
    <property type="entry name" value="SDR_fam"/>
</dbReference>
<evidence type="ECO:0000313" key="3">
    <source>
        <dbReference type="EMBL" id="CAB4748907.1"/>
    </source>
</evidence>
<dbReference type="PANTHER" id="PTHR24322">
    <property type="entry name" value="PKSB"/>
    <property type="match status" value="1"/>
</dbReference>
<comment type="similarity">
    <text evidence="1">Belongs to the short-chain dehydrogenases/reductases (SDR) family.</text>
</comment>
<dbReference type="PANTHER" id="PTHR24322:SF736">
    <property type="entry name" value="RETINOL DEHYDROGENASE 10"/>
    <property type="match status" value="1"/>
</dbReference>
<keyword evidence="2" id="KW-0560">Oxidoreductase</keyword>
<gene>
    <name evidence="3" type="ORF">UFOPK2766_01529</name>
</gene>
<name>A0A6J6TQR4_9ZZZZ</name>
<organism evidence="3">
    <name type="scientific">freshwater metagenome</name>
    <dbReference type="NCBI Taxonomy" id="449393"/>
    <lineage>
        <taxon>unclassified sequences</taxon>
        <taxon>metagenomes</taxon>
        <taxon>ecological metagenomes</taxon>
    </lineage>
</organism>
<dbReference type="Gene3D" id="3.40.50.720">
    <property type="entry name" value="NAD(P)-binding Rossmann-like Domain"/>
    <property type="match status" value="1"/>
</dbReference>
<reference evidence="3" key="1">
    <citation type="submission" date="2020-05" db="EMBL/GenBank/DDBJ databases">
        <authorList>
            <person name="Chiriac C."/>
            <person name="Salcher M."/>
            <person name="Ghai R."/>
            <person name="Kavagutti S V."/>
        </authorList>
    </citation>
    <scope>NUCLEOTIDE SEQUENCE</scope>
</reference>
<dbReference type="PRINTS" id="PR00081">
    <property type="entry name" value="GDHRDH"/>
</dbReference>
<dbReference type="PROSITE" id="PS00061">
    <property type="entry name" value="ADH_SHORT"/>
    <property type="match status" value="1"/>
</dbReference>
<sequence length="281" mass="29934">MKLTNANIVVTGAASGIGASLCERFAAEKPRAISLADVDAATLEISRLRLAESFPELKVYSYQIDVSKESEVIELVRSVTQATGTIDLFCGNAGIGTALGLDASNEVWQRTMDVNLMAHVYAARALMPAWLDRGSGYYLLTASAAGLLSNLGDAPYSVSKHGAVAFAEWLSITYGDRGIGISCLCPQGVRTPLLFPEMQSAAATTSDPGNPSQDAVALAVVRAQRILEPSEVAECVVAALDTEQFLILPHEEVAAYEQARAGNRERWLGAMRRLQAQISGT</sequence>
<protein>
    <submittedName>
        <fullName evidence="3">Unannotated protein</fullName>
    </submittedName>
</protein>
<dbReference type="SUPFAM" id="SSF51735">
    <property type="entry name" value="NAD(P)-binding Rossmann-fold domains"/>
    <property type="match status" value="1"/>
</dbReference>
<accession>A0A6J6TQR4</accession>
<dbReference type="InterPro" id="IPR020904">
    <property type="entry name" value="Sc_DH/Rdtase_CS"/>
</dbReference>
<dbReference type="GO" id="GO:0016616">
    <property type="term" value="F:oxidoreductase activity, acting on the CH-OH group of donors, NAD or NADP as acceptor"/>
    <property type="evidence" value="ECO:0007669"/>
    <property type="project" value="TreeGrafter"/>
</dbReference>
<evidence type="ECO:0000256" key="2">
    <source>
        <dbReference type="ARBA" id="ARBA00023002"/>
    </source>
</evidence>